<sequence length="63" mass="7136">AGTTLLVCRFEMNTVKEIEVSIQRFEQSGVSVKGCILNGVIKKASSYYGYGYNYYGYSYDDKK</sequence>
<comment type="caution">
    <text evidence="1">The sequence shown here is derived from an EMBL/GenBank/DDBJ whole genome shotgun (WGS) entry which is preliminary data.</text>
</comment>
<dbReference type="InterPro" id="IPR027417">
    <property type="entry name" value="P-loop_NTPase"/>
</dbReference>
<evidence type="ECO:0008006" key="3">
    <source>
        <dbReference type="Google" id="ProtNLM"/>
    </source>
</evidence>
<dbReference type="EMBL" id="JAOVKC010001554">
    <property type="protein sequence ID" value="MCV5626421.1"/>
    <property type="molecule type" value="Genomic_DNA"/>
</dbReference>
<reference evidence="1" key="1">
    <citation type="submission" date="2023-06" db="EMBL/GenBank/DDBJ databases">
        <title>Deciphering the underlying mechanisms mediating the transmission of blaNDM gene from human to animals in China.</title>
        <authorList>
            <person name="Chen K."/>
            <person name="Chen S."/>
        </authorList>
    </citation>
    <scope>NUCLEOTIDE SEQUENCE</scope>
    <source>
        <strain evidence="1">1199</strain>
    </source>
</reference>
<accession>A0AAP3A571</accession>
<dbReference type="AlphaFoldDB" id="A0AAP3A571"/>
<gene>
    <name evidence="1" type="ORF">OFN31_32850</name>
</gene>
<protein>
    <recommendedName>
        <fullName evidence="3">Non-specific protein-tyrosine kinase</fullName>
    </recommendedName>
</protein>
<name>A0AAP3A571_ECOLX</name>
<proteinExistence type="predicted"/>
<evidence type="ECO:0000313" key="2">
    <source>
        <dbReference type="Proteomes" id="UP001208624"/>
    </source>
</evidence>
<evidence type="ECO:0000313" key="1">
    <source>
        <dbReference type="EMBL" id="MCV5626421.1"/>
    </source>
</evidence>
<dbReference type="Proteomes" id="UP001208624">
    <property type="component" value="Unassembled WGS sequence"/>
</dbReference>
<organism evidence="1 2">
    <name type="scientific">Escherichia coli</name>
    <dbReference type="NCBI Taxonomy" id="562"/>
    <lineage>
        <taxon>Bacteria</taxon>
        <taxon>Pseudomonadati</taxon>
        <taxon>Pseudomonadota</taxon>
        <taxon>Gammaproteobacteria</taxon>
        <taxon>Enterobacterales</taxon>
        <taxon>Enterobacteriaceae</taxon>
        <taxon>Escherichia</taxon>
    </lineage>
</organism>
<feature type="non-terminal residue" evidence="1">
    <location>
        <position position="1"/>
    </location>
</feature>
<dbReference type="Gene3D" id="3.40.50.300">
    <property type="entry name" value="P-loop containing nucleotide triphosphate hydrolases"/>
    <property type="match status" value="1"/>
</dbReference>